<comment type="caution">
    <text evidence="9">The sequence shown here is derived from an EMBL/GenBank/DDBJ whole genome shotgun (WGS) entry which is preliminary data.</text>
</comment>
<accession>A0A0R1P5V2</accession>
<dbReference type="Gene3D" id="3.90.25.10">
    <property type="entry name" value="UDP-galactose 4-epimerase, domain 1"/>
    <property type="match status" value="1"/>
</dbReference>
<dbReference type="GO" id="GO:0009225">
    <property type="term" value="P:nucleotide-sugar metabolic process"/>
    <property type="evidence" value="ECO:0007669"/>
    <property type="project" value="InterPro"/>
</dbReference>
<comment type="cofactor">
    <cofactor evidence="2">
        <name>NAD(+)</name>
        <dbReference type="ChEBI" id="CHEBI:57540"/>
    </cofactor>
</comment>
<reference evidence="9 10" key="1">
    <citation type="journal article" date="2015" name="Genome Announc.">
        <title>Expanding the biotechnology potential of lactobacilli through comparative genomics of 213 strains and associated genera.</title>
        <authorList>
            <person name="Sun Z."/>
            <person name="Harris H.M."/>
            <person name="McCann A."/>
            <person name="Guo C."/>
            <person name="Argimon S."/>
            <person name="Zhang W."/>
            <person name="Yang X."/>
            <person name="Jeffery I.B."/>
            <person name="Cooney J.C."/>
            <person name="Kagawa T.F."/>
            <person name="Liu W."/>
            <person name="Song Y."/>
            <person name="Salvetti E."/>
            <person name="Wrobel A."/>
            <person name="Rasinkangas P."/>
            <person name="Parkhill J."/>
            <person name="Rea M.C."/>
            <person name="O'Sullivan O."/>
            <person name="Ritari J."/>
            <person name="Douillard F.P."/>
            <person name="Paul Ross R."/>
            <person name="Yang R."/>
            <person name="Briner A.E."/>
            <person name="Felis G.E."/>
            <person name="de Vos W.M."/>
            <person name="Barrangou R."/>
            <person name="Klaenhammer T.R."/>
            <person name="Caufield P.W."/>
            <person name="Cui Y."/>
            <person name="Zhang H."/>
            <person name="O'Toole P.W."/>
        </authorList>
    </citation>
    <scope>NUCLEOTIDE SEQUENCE [LARGE SCALE GENOMIC DNA]</scope>
    <source>
        <strain evidence="9 10">DSM 13345</strain>
    </source>
</reference>
<dbReference type="GO" id="GO:0008460">
    <property type="term" value="F:dTDP-glucose 4,6-dehydratase activity"/>
    <property type="evidence" value="ECO:0007669"/>
    <property type="project" value="UniProtKB-EC"/>
</dbReference>
<evidence type="ECO:0000256" key="5">
    <source>
        <dbReference type="ARBA" id="ARBA00016977"/>
    </source>
</evidence>
<proteinExistence type="inferred from homology"/>
<dbReference type="InterPro" id="IPR005888">
    <property type="entry name" value="dTDP_Gluc_deHydtase"/>
</dbReference>
<dbReference type="NCBIfam" id="TIGR01181">
    <property type="entry name" value="dTDP_gluc_dehyt"/>
    <property type="match status" value="1"/>
</dbReference>
<dbReference type="Gene3D" id="3.40.50.720">
    <property type="entry name" value="NAD(P)-binding Rossmann-like Domain"/>
    <property type="match status" value="1"/>
</dbReference>
<evidence type="ECO:0000256" key="7">
    <source>
        <dbReference type="ARBA" id="ARBA00023239"/>
    </source>
</evidence>
<dbReference type="PANTHER" id="PTHR43000">
    <property type="entry name" value="DTDP-D-GLUCOSE 4,6-DEHYDRATASE-RELATED"/>
    <property type="match status" value="1"/>
</dbReference>
<evidence type="ECO:0000256" key="3">
    <source>
        <dbReference type="ARBA" id="ARBA00008178"/>
    </source>
</evidence>
<evidence type="ECO:0000256" key="4">
    <source>
        <dbReference type="ARBA" id="ARBA00011990"/>
    </source>
</evidence>
<protein>
    <recommendedName>
        <fullName evidence="5">dTDP-glucose 4,6-dehydratase</fullName>
        <ecNumber evidence="4">4.2.1.46</ecNumber>
    </recommendedName>
</protein>
<feature type="domain" description="NAD(P)-binding" evidence="8">
    <location>
        <begin position="7"/>
        <end position="309"/>
    </location>
</feature>
<evidence type="ECO:0000313" key="10">
    <source>
        <dbReference type="Proteomes" id="UP000050901"/>
    </source>
</evidence>
<evidence type="ECO:0000259" key="8">
    <source>
        <dbReference type="Pfam" id="PF16363"/>
    </source>
</evidence>
<evidence type="ECO:0000256" key="1">
    <source>
        <dbReference type="ARBA" id="ARBA00001539"/>
    </source>
</evidence>
<dbReference type="InterPro" id="IPR016040">
    <property type="entry name" value="NAD(P)-bd_dom"/>
</dbReference>
<dbReference type="EMBL" id="AZEQ01000013">
    <property type="protein sequence ID" value="KRL25202.1"/>
    <property type="molecule type" value="Genomic_DNA"/>
</dbReference>
<keyword evidence="7" id="KW-0456">Lyase</keyword>
<organism evidence="9 10">
    <name type="scientific">Limosilactobacillus mucosae DSM 13345</name>
    <dbReference type="NCBI Taxonomy" id="1423771"/>
    <lineage>
        <taxon>Bacteria</taxon>
        <taxon>Bacillati</taxon>
        <taxon>Bacillota</taxon>
        <taxon>Bacilli</taxon>
        <taxon>Lactobacillales</taxon>
        <taxon>Lactobacillaceae</taxon>
        <taxon>Limosilactobacillus</taxon>
    </lineage>
</organism>
<dbReference type="AlphaFoldDB" id="A0A0R1P5V2"/>
<evidence type="ECO:0000256" key="6">
    <source>
        <dbReference type="ARBA" id="ARBA00023027"/>
    </source>
</evidence>
<gene>
    <name evidence="9" type="ORF">FC47_GL000462</name>
</gene>
<comment type="catalytic activity">
    <reaction evidence="1">
        <text>dTDP-alpha-D-glucose = dTDP-4-dehydro-6-deoxy-alpha-D-glucose + H2O</text>
        <dbReference type="Rhea" id="RHEA:17221"/>
        <dbReference type="ChEBI" id="CHEBI:15377"/>
        <dbReference type="ChEBI" id="CHEBI:57477"/>
        <dbReference type="ChEBI" id="CHEBI:57649"/>
        <dbReference type="EC" id="4.2.1.46"/>
    </reaction>
</comment>
<dbReference type="SUPFAM" id="SSF51735">
    <property type="entry name" value="NAD(P)-binding Rossmann-fold domains"/>
    <property type="match status" value="1"/>
</dbReference>
<evidence type="ECO:0000256" key="2">
    <source>
        <dbReference type="ARBA" id="ARBA00001911"/>
    </source>
</evidence>
<dbReference type="CDD" id="cd05246">
    <property type="entry name" value="dTDP_GD_SDR_e"/>
    <property type="match status" value="1"/>
</dbReference>
<evidence type="ECO:0000313" key="9">
    <source>
        <dbReference type="EMBL" id="KRL25202.1"/>
    </source>
</evidence>
<keyword evidence="6" id="KW-0520">NAD</keyword>
<dbReference type="Pfam" id="PF16363">
    <property type="entry name" value="GDP_Man_Dehyd"/>
    <property type="match status" value="1"/>
</dbReference>
<dbReference type="InterPro" id="IPR036291">
    <property type="entry name" value="NAD(P)-bd_dom_sf"/>
</dbReference>
<dbReference type="PATRIC" id="fig|1423771.3.peg.471"/>
<comment type="similarity">
    <text evidence="3">Belongs to the NAD(P)-dependent epimerase/dehydratase family. dTDP-glucose dehydratase subfamily.</text>
</comment>
<name>A0A0R1P5V2_LIMMU</name>
<sequence length="318" mass="35675">MMFLRLLVTGGAGFIGSHFIDYELAHDQSIEIVNLDALTYAGNVANNAQAAGNARYHFVHGSINNRELVDWLLQEFAIDHIVNFAAESHVDNSLKNPELFTKTNVLGTQVLLDAAYQANIQKFVQISTDEVYGTMAPGQAAKETDPLYPSSPYAASKAGADMLAMAMVHTFGMPICITRSTNNFGPRQHHEKLLPMLIQNALRNRPLTIYGQGTDRRDWLYVKDNCAAIDLVLRHGQLGQIFNIGAHQEKSNNEVTKMVQAELGFSDQLIRHVAERPGHDLRYSLDTSQIETQLHWKSQTDFALGLQETIAWYRKHQR</sequence>
<dbReference type="EC" id="4.2.1.46" evidence="4"/>
<dbReference type="Proteomes" id="UP000050901">
    <property type="component" value="Unassembled WGS sequence"/>
</dbReference>